<gene>
    <name evidence="2" type="ORF">V0U35_12470</name>
</gene>
<feature type="transmembrane region" description="Helical" evidence="1">
    <location>
        <begin position="20"/>
        <end position="41"/>
    </location>
</feature>
<dbReference type="Proteomes" id="UP001310692">
    <property type="component" value="Unassembled WGS sequence"/>
</dbReference>
<keyword evidence="3" id="KW-1185">Reference proteome</keyword>
<keyword evidence="1" id="KW-0812">Transmembrane</keyword>
<organism evidence="2 3">
    <name type="scientific">Hyphobacterium marinum</name>
    <dbReference type="NCBI Taxonomy" id="3116574"/>
    <lineage>
        <taxon>Bacteria</taxon>
        <taxon>Pseudomonadati</taxon>
        <taxon>Pseudomonadota</taxon>
        <taxon>Alphaproteobacteria</taxon>
        <taxon>Maricaulales</taxon>
        <taxon>Maricaulaceae</taxon>
        <taxon>Hyphobacterium</taxon>
    </lineage>
</organism>
<reference evidence="2 3" key="1">
    <citation type="submission" date="2024-01" db="EMBL/GenBank/DDBJ databases">
        <title>Hyphobacterium bacterium isolated from marine sediment.</title>
        <authorList>
            <person name="Zhao S."/>
        </authorList>
    </citation>
    <scope>NUCLEOTIDE SEQUENCE [LARGE SCALE GENOMIC DNA]</scope>
    <source>
        <strain evidence="2 3">Y60-23</strain>
    </source>
</reference>
<comment type="caution">
    <text evidence="2">The sequence shown here is derived from an EMBL/GenBank/DDBJ whole genome shotgun (WGS) entry which is preliminary data.</text>
</comment>
<evidence type="ECO:0000256" key="1">
    <source>
        <dbReference type="SAM" id="Phobius"/>
    </source>
</evidence>
<keyword evidence="1" id="KW-0472">Membrane</keyword>
<protein>
    <recommendedName>
        <fullName evidence="4">Transmembrane protein (PGPGW)</fullName>
    </recommendedName>
</protein>
<keyword evidence="1" id="KW-1133">Transmembrane helix</keyword>
<accession>A0ABU7M0Z8</accession>
<feature type="transmembrane region" description="Helical" evidence="1">
    <location>
        <begin position="47"/>
        <end position="73"/>
    </location>
</feature>
<sequence>MNETLNGMKRNPIGNAIVTVFRMIGAALGLALMFIAIPFAITPIPLGLPLLILGTLMLAACSKTAHTAIVALLKRWPWLWQRVRRLFGDKDEAPAE</sequence>
<proteinExistence type="predicted"/>
<dbReference type="EMBL" id="JAZDRO010000005">
    <property type="protein sequence ID" value="MEE2567494.1"/>
    <property type="molecule type" value="Genomic_DNA"/>
</dbReference>
<name>A0ABU7M0Z8_9PROT</name>
<dbReference type="RefSeq" id="WP_330197056.1">
    <property type="nucleotide sequence ID" value="NZ_JAZDRO010000005.1"/>
</dbReference>
<evidence type="ECO:0000313" key="3">
    <source>
        <dbReference type="Proteomes" id="UP001310692"/>
    </source>
</evidence>
<evidence type="ECO:0008006" key="4">
    <source>
        <dbReference type="Google" id="ProtNLM"/>
    </source>
</evidence>
<evidence type="ECO:0000313" key="2">
    <source>
        <dbReference type="EMBL" id="MEE2567494.1"/>
    </source>
</evidence>